<dbReference type="GO" id="GO:0004674">
    <property type="term" value="F:protein serine/threonine kinase activity"/>
    <property type="evidence" value="ECO:0007669"/>
    <property type="project" value="TreeGrafter"/>
</dbReference>
<keyword evidence="3" id="KW-0418">Kinase</keyword>
<dbReference type="Pfam" id="PF13657">
    <property type="entry name" value="Couple_hipA"/>
    <property type="match status" value="1"/>
</dbReference>
<reference evidence="6" key="1">
    <citation type="journal article" date="2017" name="Front. Microbiol.">
        <title>A novel IncA/C1 group conjugative plasmid, encoding VIM-1 metallo-beta-lactamase, mediates the acquisition of carbapenem resistance in ST104 Klebsiella pneumoniae isolates from neonates in the intensive care unit of Monaldi Hospital in Naples.</title>
        <authorList>
            <person name="Esposito E.P."/>
            <person name="Gaiarsa S."/>
            <person name="Del Franco M."/>
            <person name="Crivaro V."/>
            <person name="Bernardo M."/>
            <person name="Cuccurullo S."/>
            <person name="Pennino F."/>
            <person name="Triassi M."/>
            <person name="Marone P."/>
            <person name="Sassera D."/>
            <person name="Zarrilli R."/>
        </authorList>
    </citation>
    <scope>NUCLEOTIDE SEQUENCE</scope>
    <source>
        <strain evidence="6">KP4898</strain>
        <plasmid evidence="6">pIncAC-KP4898</plasmid>
    </source>
</reference>
<proteinExistence type="inferred from homology"/>
<dbReference type="NCBIfam" id="TIGR03071">
    <property type="entry name" value="couple_hipA"/>
    <property type="match status" value="1"/>
</dbReference>
<dbReference type="EMBL" id="KY882285">
    <property type="protein sequence ID" value="ASM79878.1"/>
    <property type="molecule type" value="Genomic_DNA"/>
</dbReference>
<keyword evidence="6" id="KW-0614">Plasmid</keyword>
<evidence type="ECO:0000256" key="1">
    <source>
        <dbReference type="ARBA" id="ARBA00010164"/>
    </source>
</evidence>
<dbReference type="CDD" id="cd17808">
    <property type="entry name" value="HipA_Ec_like"/>
    <property type="match status" value="1"/>
</dbReference>
<name>A0A221KLG8_KLEPN</name>
<dbReference type="GO" id="GO:0005829">
    <property type="term" value="C:cytosol"/>
    <property type="evidence" value="ECO:0007669"/>
    <property type="project" value="TreeGrafter"/>
</dbReference>
<geneLocation type="plasmid" evidence="6">
    <name>pIncAC-KP4898</name>
</geneLocation>
<accession>A0A221KLG8</accession>
<reference evidence="6" key="2">
    <citation type="submission" date="2017-04" db="EMBL/GenBank/DDBJ databases">
        <authorList>
            <person name="Afonso C.L."/>
            <person name="Miller P.J."/>
            <person name="Scott M.A."/>
            <person name="Spackman E."/>
            <person name="Goraichik I."/>
            <person name="Dimitrov K.M."/>
            <person name="Suarez D.L."/>
            <person name="Swayne D.E."/>
        </authorList>
    </citation>
    <scope>NUCLEOTIDE SEQUENCE</scope>
    <source>
        <strain evidence="6">KP4898</strain>
        <plasmid evidence="6">pIncAC-KP4898</plasmid>
    </source>
</reference>
<dbReference type="InterPro" id="IPR052028">
    <property type="entry name" value="HipA_Ser/Thr_kinase"/>
</dbReference>
<dbReference type="InterPro" id="IPR017508">
    <property type="entry name" value="HipA_N1"/>
</dbReference>
<dbReference type="AlphaFoldDB" id="A0A221KLG8"/>
<protein>
    <submittedName>
        <fullName evidence="6">HipA-like regulatory protein</fullName>
    </submittedName>
</protein>
<evidence type="ECO:0000259" key="5">
    <source>
        <dbReference type="Pfam" id="PF13657"/>
    </source>
</evidence>
<evidence type="ECO:0000259" key="4">
    <source>
        <dbReference type="Pfam" id="PF07804"/>
    </source>
</evidence>
<evidence type="ECO:0000256" key="2">
    <source>
        <dbReference type="ARBA" id="ARBA00022679"/>
    </source>
</evidence>
<evidence type="ECO:0000313" key="6">
    <source>
        <dbReference type="EMBL" id="ASM79878.1"/>
    </source>
</evidence>
<feature type="domain" description="HipA-like C-terminal" evidence="4">
    <location>
        <begin position="150"/>
        <end position="399"/>
    </location>
</feature>
<dbReference type="Pfam" id="PF07804">
    <property type="entry name" value="HipA_C"/>
    <property type="match status" value="1"/>
</dbReference>
<evidence type="ECO:0000256" key="3">
    <source>
        <dbReference type="ARBA" id="ARBA00022777"/>
    </source>
</evidence>
<feature type="domain" description="HipA N-terminal subdomain 1" evidence="5">
    <location>
        <begin position="6"/>
        <end position="105"/>
    </location>
</feature>
<dbReference type="InterPro" id="IPR012893">
    <property type="entry name" value="HipA-like_C"/>
</dbReference>
<dbReference type="PANTHER" id="PTHR37419">
    <property type="entry name" value="SERINE/THREONINE-PROTEIN KINASE TOXIN HIPA"/>
    <property type="match status" value="1"/>
</dbReference>
<comment type="similarity">
    <text evidence="1">Belongs to the HipA Ser/Thr kinase family.</text>
</comment>
<keyword evidence="2" id="KW-0808">Transferase</keyword>
<dbReference type="PANTHER" id="PTHR37419:SF1">
    <property type="entry name" value="SERINE_THREONINE-PROTEIN KINASE TOXIN HIPA"/>
    <property type="match status" value="1"/>
</dbReference>
<sequence>MKMQTLTVAMNGEVVGTLYRDNKGAMSFQYAPEWISEPGSRAISMSLPLGHGRITGSEVFNFFSNLLPDSEAIIARMQARFRVETTHPFDLLASVGRDCVGAIQLYSPDADIPTVMETLAEPLDEAQIEQLLEGYQEAPLGMAEDADFRISIAGAQEKTALLWYQDRWQRPLGSTPTSHIFKLPIGKIVQNNIDLSESCENEWLCLRIAKAFGFDVANADLATFGKKKVLVVQRFDRRWSKSGEWLLRLPQEDFCQALGIAPALKYESHGGPGIADAMKLLLGSRLAAKDREQFFKSQILFWMLAAIDGHGKNFSIFIEPASSFRMTPLYDVMSAFPIFKSGGIAAQKAKMGMALQGKNRQYHFAMIQPRHFISTAAHVGFPQDTAAQLMFDMATKTEEVVATVAAELPAGFPEHISSAIFEGLSSQAAKILKGVAK</sequence>
<organism evidence="6">
    <name type="scientific">Klebsiella pneumoniae subsp. pneumoniae</name>
    <dbReference type="NCBI Taxonomy" id="72407"/>
    <lineage>
        <taxon>Bacteria</taxon>
        <taxon>Pseudomonadati</taxon>
        <taxon>Pseudomonadota</taxon>
        <taxon>Gammaproteobacteria</taxon>
        <taxon>Enterobacterales</taxon>
        <taxon>Enterobacteriaceae</taxon>
        <taxon>Klebsiella/Raoultella group</taxon>
        <taxon>Klebsiella</taxon>
        <taxon>Klebsiella pneumoniae complex</taxon>
    </lineage>
</organism>